<name>A0ABD0PJ45_CIRMR</name>
<feature type="non-terminal residue" evidence="1">
    <location>
        <position position="1"/>
    </location>
</feature>
<sequence>FQHTGYANIEGMHKNGYERLPPIEEMLACYFSSGETSSLKALSLPSKPLQDTSRLNGRVYAAAGQAVASLHTMAVLQAYQADLLKDLDKGQGLSPEEVAELCCTTDLALRATKQAATAMGKSMAPMV</sequence>
<keyword evidence="2" id="KW-1185">Reference proteome</keyword>
<reference evidence="1 2" key="1">
    <citation type="submission" date="2024-05" db="EMBL/GenBank/DDBJ databases">
        <title>Genome sequencing and assembly of Indian major carp, Cirrhinus mrigala (Hamilton, 1822).</title>
        <authorList>
            <person name="Mohindra V."/>
            <person name="Chowdhury L.M."/>
            <person name="Lal K."/>
            <person name="Jena J.K."/>
        </authorList>
    </citation>
    <scope>NUCLEOTIDE SEQUENCE [LARGE SCALE GENOMIC DNA]</scope>
    <source>
        <strain evidence="1">CM1030</strain>
        <tissue evidence="1">Blood</tissue>
    </source>
</reference>
<dbReference type="EMBL" id="JAMKFB020000015">
    <property type="protein sequence ID" value="KAL0173696.1"/>
    <property type="molecule type" value="Genomic_DNA"/>
</dbReference>
<comment type="caution">
    <text evidence="1">The sequence shown here is derived from an EMBL/GenBank/DDBJ whole genome shotgun (WGS) entry which is preliminary data.</text>
</comment>
<organism evidence="1 2">
    <name type="scientific">Cirrhinus mrigala</name>
    <name type="common">Mrigala</name>
    <dbReference type="NCBI Taxonomy" id="683832"/>
    <lineage>
        <taxon>Eukaryota</taxon>
        <taxon>Metazoa</taxon>
        <taxon>Chordata</taxon>
        <taxon>Craniata</taxon>
        <taxon>Vertebrata</taxon>
        <taxon>Euteleostomi</taxon>
        <taxon>Actinopterygii</taxon>
        <taxon>Neopterygii</taxon>
        <taxon>Teleostei</taxon>
        <taxon>Ostariophysi</taxon>
        <taxon>Cypriniformes</taxon>
        <taxon>Cyprinidae</taxon>
        <taxon>Labeoninae</taxon>
        <taxon>Labeonini</taxon>
        <taxon>Cirrhinus</taxon>
    </lineage>
</organism>
<protein>
    <submittedName>
        <fullName evidence="1">Uncharacterized protein</fullName>
    </submittedName>
</protein>
<dbReference type="AlphaFoldDB" id="A0ABD0PJ45"/>
<gene>
    <name evidence="1" type="ORF">M9458_029664</name>
</gene>
<proteinExistence type="predicted"/>
<feature type="non-terminal residue" evidence="1">
    <location>
        <position position="127"/>
    </location>
</feature>
<accession>A0ABD0PJ45</accession>
<evidence type="ECO:0000313" key="1">
    <source>
        <dbReference type="EMBL" id="KAL0173696.1"/>
    </source>
</evidence>
<evidence type="ECO:0000313" key="2">
    <source>
        <dbReference type="Proteomes" id="UP001529510"/>
    </source>
</evidence>
<dbReference type="Proteomes" id="UP001529510">
    <property type="component" value="Unassembled WGS sequence"/>
</dbReference>